<dbReference type="GO" id="GO:0004222">
    <property type="term" value="F:metalloendopeptidase activity"/>
    <property type="evidence" value="ECO:0007669"/>
    <property type="project" value="TreeGrafter"/>
</dbReference>
<evidence type="ECO:0000256" key="1">
    <source>
        <dbReference type="SAM" id="SignalP"/>
    </source>
</evidence>
<dbReference type="Pfam" id="PF01551">
    <property type="entry name" value="Peptidase_M23"/>
    <property type="match status" value="1"/>
</dbReference>
<reference evidence="3" key="1">
    <citation type="journal article" date="2018" name="Int. J. Syst. Evol. Microbiol.">
        <title>Carboxylicivirga sediminis sp. nov., isolated from coastal sediment.</title>
        <authorList>
            <person name="Wang F.Q."/>
            <person name="Ren L.H."/>
            <person name="Zou R.J."/>
            <person name="Sun Y.Z."/>
            <person name="Liu X.J."/>
            <person name="Jiang F."/>
            <person name="Liu L.J."/>
        </authorList>
    </citation>
    <scope>NUCLEOTIDE SEQUENCE</scope>
    <source>
        <strain evidence="3">JR1</strain>
    </source>
</reference>
<dbReference type="InterPro" id="IPR050570">
    <property type="entry name" value="Cell_wall_metabolism_enzyme"/>
</dbReference>
<dbReference type="PANTHER" id="PTHR21666:SF270">
    <property type="entry name" value="MUREIN HYDROLASE ACTIVATOR ENVC"/>
    <property type="match status" value="1"/>
</dbReference>
<dbReference type="CDD" id="cd12797">
    <property type="entry name" value="M23_peptidase"/>
    <property type="match status" value="1"/>
</dbReference>
<dbReference type="InterPro" id="IPR011055">
    <property type="entry name" value="Dup_hybrid_motif"/>
</dbReference>
<reference evidence="3" key="2">
    <citation type="submission" date="2021-04" db="EMBL/GenBank/DDBJ databases">
        <authorList>
            <person name="Zhang T."/>
            <person name="Zhang Y."/>
            <person name="Lu D."/>
            <person name="Zuo D."/>
            <person name="Du Z."/>
        </authorList>
    </citation>
    <scope>NUCLEOTIDE SEQUENCE</scope>
    <source>
        <strain evidence="3">JR1</strain>
    </source>
</reference>
<dbReference type="SUPFAM" id="SSF51261">
    <property type="entry name" value="Duplicated hybrid motif"/>
    <property type="match status" value="1"/>
</dbReference>
<feature type="chain" id="PRO_5037669070" evidence="1">
    <location>
        <begin position="20"/>
        <end position="301"/>
    </location>
</feature>
<proteinExistence type="predicted"/>
<protein>
    <submittedName>
        <fullName evidence="3">M23 family metallopeptidase</fullName>
    </submittedName>
</protein>
<organism evidence="3 4">
    <name type="scientific">Carboxylicivirga sediminis</name>
    <dbReference type="NCBI Taxonomy" id="2006564"/>
    <lineage>
        <taxon>Bacteria</taxon>
        <taxon>Pseudomonadati</taxon>
        <taxon>Bacteroidota</taxon>
        <taxon>Bacteroidia</taxon>
        <taxon>Marinilabiliales</taxon>
        <taxon>Marinilabiliaceae</taxon>
        <taxon>Carboxylicivirga</taxon>
    </lineage>
</organism>
<dbReference type="AlphaFoldDB" id="A0A941F088"/>
<evidence type="ECO:0000313" key="4">
    <source>
        <dbReference type="Proteomes" id="UP000679220"/>
    </source>
</evidence>
<dbReference type="PANTHER" id="PTHR21666">
    <property type="entry name" value="PEPTIDASE-RELATED"/>
    <property type="match status" value="1"/>
</dbReference>
<comment type="caution">
    <text evidence="3">The sequence shown here is derived from an EMBL/GenBank/DDBJ whole genome shotgun (WGS) entry which is preliminary data.</text>
</comment>
<dbReference type="Proteomes" id="UP000679220">
    <property type="component" value="Unassembled WGS sequence"/>
</dbReference>
<dbReference type="EMBL" id="JAGTAR010000001">
    <property type="protein sequence ID" value="MBR8533989.1"/>
    <property type="molecule type" value="Genomic_DNA"/>
</dbReference>
<keyword evidence="4" id="KW-1185">Reference proteome</keyword>
<dbReference type="Gene3D" id="2.70.70.10">
    <property type="entry name" value="Glucose Permease (Domain IIA)"/>
    <property type="match status" value="1"/>
</dbReference>
<evidence type="ECO:0000259" key="2">
    <source>
        <dbReference type="Pfam" id="PF01551"/>
    </source>
</evidence>
<name>A0A941F088_9BACT</name>
<feature type="domain" description="M23ase beta-sheet core" evidence="2">
    <location>
        <begin position="71"/>
        <end position="187"/>
    </location>
</feature>
<keyword evidence="1" id="KW-0732">Signal</keyword>
<sequence>MKIFYTLILVVFTSLGTAAQCDKVISSVEDPGPAQVTGSTLPVDTKKMDWFFPADYTRLVAFSGSVGSKASHEGVDYVHDNKEQPHVYVHSIGAGEVVYVREGCPESSLFAHNNYSRECGAGWGNHVVIKHGSIYSRYAHLRKGTVSVKVGDVVFGEQLIGEMGNSGRSELRHLHFEVGTRAQLFDPCGMSQNFDYVYNPSQLNYKKRTGIDDELAEDTAKVVVYHDRNAEQITVEMPAMHKLGQVKCIELYDALGRRLYEVAVSGGNANSVYRLPFLARQQLLICRIVTTKLSFTRKFMS</sequence>
<gene>
    <name evidence="3" type="ORF">KDU71_00320</name>
</gene>
<dbReference type="RefSeq" id="WP_212187896.1">
    <property type="nucleotide sequence ID" value="NZ_JAGTAR010000001.1"/>
</dbReference>
<dbReference type="InterPro" id="IPR016047">
    <property type="entry name" value="M23ase_b-sheet_dom"/>
</dbReference>
<feature type="signal peptide" evidence="1">
    <location>
        <begin position="1"/>
        <end position="19"/>
    </location>
</feature>
<evidence type="ECO:0000313" key="3">
    <source>
        <dbReference type="EMBL" id="MBR8533989.1"/>
    </source>
</evidence>
<accession>A0A941F088</accession>